<comment type="similarity">
    <text evidence="2 5">Belongs to the serpin family.</text>
</comment>
<dbReference type="PANTHER" id="PTHR47273:SF4">
    <property type="entry name" value="EXPRESSED PROTEIN"/>
    <property type="match status" value="1"/>
</dbReference>
<dbReference type="GO" id="GO:1990904">
    <property type="term" value="C:ribonucleoprotein complex"/>
    <property type="evidence" value="ECO:0007669"/>
    <property type="project" value="UniProtKB-KW"/>
</dbReference>
<dbReference type="InterPro" id="IPR036186">
    <property type="entry name" value="Serpin_sf"/>
</dbReference>
<dbReference type="SUPFAM" id="SSF55315">
    <property type="entry name" value="L30e-like"/>
    <property type="match status" value="1"/>
</dbReference>
<dbReference type="SUPFAM" id="SSF56574">
    <property type="entry name" value="Serpins"/>
    <property type="match status" value="1"/>
</dbReference>
<proteinExistence type="inferred from homology"/>
<dbReference type="Proteomes" id="UP001164929">
    <property type="component" value="Chromosome 4"/>
</dbReference>
<dbReference type="EMBL" id="JAQIZT010000004">
    <property type="protein sequence ID" value="KAJ7000757.1"/>
    <property type="molecule type" value="Genomic_DNA"/>
</dbReference>
<dbReference type="PANTHER" id="PTHR47273">
    <property type="entry name" value="EXPRESSED PROTEIN"/>
    <property type="match status" value="1"/>
</dbReference>
<gene>
    <name evidence="9" type="ORF">NC653_011264</name>
</gene>
<keyword evidence="7" id="KW-0732">Signal</keyword>
<keyword evidence="4" id="KW-0687">Ribonucleoprotein</keyword>
<dbReference type="InterPro" id="IPR018492">
    <property type="entry name" value="Ribosomal_eL8/Nhp2"/>
</dbReference>
<dbReference type="Gene3D" id="3.30.1330.30">
    <property type="match status" value="1"/>
</dbReference>
<dbReference type="InterPro" id="IPR004038">
    <property type="entry name" value="Ribosomal_eL8/eL30/eS12/Gad45"/>
</dbReference>
<dbReference type="GO" id="GO:0042254">
    <property type="term" value="P:ribosome biogenesis"/>
    <property type="evidence" value="ECO:0007669"/>
    <property type="project" value="InterPro"/>
</dbReference>
<name>A0AAD6W694_9ROSI</name>
<feature type="compositionally biased region" description="Pro residues" evidence="6">
    <location>
        <begin position="176"/>
        <end position="221"/>
    </location>
</feature>
<keyword evidence="10" id="KW-1185">Reference proteome</keyword>
<evidence type="ECO:0000256" key="7">
    <source>
        <dbReference type="SAM" id="SignalP"/>
    </source>
</evidence>
<dbReference type="PRINTS" id="PR00881">
    <property type="entry name" value="L7ARS6FAMILY"/>
</dbReference>
<evidence type="ECO:0000256" key="4">
    <source>
        <dbReference type="ARBA" id="ARBA00023274"/>
    </source>
</evidence>
<feature type="region of interest" description="Disordered" evidence="6">
    <location>
        <begin position="153"/>
        <end position="232"/>
    </location>
</feature>
<dbReference type="Pfam" id="PF01190">
    <property type="entry name" value="Pollen_Ole_e_1"/>
    <property type="match status" value="1"/>
</dbReference>
<dbReference type="Gene3D" id="3.30.497.10">
    <property type="entry name" value="Antithrombin, subunit I, domain 2"/>
    <property type="match status" value="1"/>
</dbReference>
<keyword evidence="3" id="KW-0689">Ribosomal protein</keyword>
<feature type="domain" description="Serpin" evidence="8">
    <location>
        <begin position="322"/>
        <end position="598"/>
    </location>
</feature>
<evidence type="ECO:0000313" key="10">
    <source>
        <dbReference type="Proteomes" id="UP001164929"/>
    </source>
</evidence>
<evidence type="ECO:0000256" key="2">
    <source>
        <dbReference type="ARBA" id="ARBA00009500"/>
    </source>
</evidence>
<evidence type="ECO:0000256" key="3">
    <source>
        <dbReference type="ARBA" id="ARBA00022980"/>
    </source>
</evidence>
<comment type="similarity">
    <text evidence="1">Belongs to the eukaryotic ribosomal protein eL8 family.</text>
</comment>
<accession>A0AAD6W694</accession>
<evidence type="ECO:0000313" key="9">
    <source>
        <dbReference type="EMBL" id="KAJ7000757.1"/>
    </source>
</evidence>
<dbReference type="Pfam" id="PF00079">
    <property type="entry name" value="Serpin"/>
    <property type="match status" value="1"/>
</dbReference>
<dbReference type="SMART" id="SM00093">
    <property type="entry name" value="SERPIN"/>
    <property type="match status" value="1"/>
</dbReference>
<evidence type="ECO:0000256" key="1">
    <source>
        <dbReference type="ARBA" id="ARBA00007337"/>
    </source>
</evidence>
<feature type="compositionally biased region" description="Basic and acidic residues" evidence="6">
    <location>
        <begin position="158"/>
        <end position="168"/>
    </location>
</feature>
<feature type="signal peptide" evidence="7">
    <location>
        <begin position="1"/>
        <end position="23"/>
    </location>
</feature>
<dbReference type="FunFam" id="3.30.1330.30:FF:000003">
    <property type="entry name" value="60S ribosomal protein L7a"/>
    <property type="match status" value="1"/>
</dbReference>
<comment type="caution">
    <text evidence="9">The sequence shown here is derived from an EMBL/GenBank/DDBJ whole genome shotgun (WGS) entry which is preliminary data.</text>
</comment>
<dbReference type="GO" id="GO:0005840">
    <property type="term" value="C:ribosome"/>
    <property type="evidence" value="ECO:0007669"/>
    <property type="project" value="UniProtKB-KW"/>
</dbReference>
<dbReference type="PRINTS" id="PR00882">
    <property type="entry name" value="RIBOSOMALL7A"/>
</dbReference>
<dbReference type="InterPro" id="IPR023796">
    <property type="entry name" value="Serpin_dom"/>
</dbReference>
<evidence type="ECO:0000256" key="5">
    <source>
        <dbReference type="RuleBase" id="RU000411"/>
    </source>
</evidence>
<feature type="chain" id="PRO_5041905285" description="Serpin domain-containing protein" evidence="7">
    <location>
        <begin position="24"/>
        <end position="701"/>
    </location>
</feature>
<reference evidence="9 10" key="1">
    <citation type="journal article" date="2023" name="Mol. Ecol. Resour.">
        <title>Chromosome-level genome assembly of a triploid poplar Populus alba 'Berolinensis'.</title>
        <authorList>
            <person name="Chen S."/>
            <person name="Yu Y."/>
            <person name="Wang X."/>
            <person name="Wang S."/>
            <person name="Zhang T."/>
            <person name="Zhou Y."/>
            <person name="He R."/>
            <person name="Meng N."/>
            <person name="Wang Y."/>
            <person name="Liu W."/>
            <person name="Liu Z."/>
            <person name="Liu J."/>
            <person name="Guo Q."/>
            <person name="Huang H."/>
            <person name="Sederoff R.R."/>
            <person name="Wang G."/>
            <person name="Qu G."/>
            <person name="Chen S."/>
        </authorList>
    </citation>
    <scope>NUCLEOTIDE SEQUENCE [LARGE SCALE GENOMIC DNA]</scope>
    <source>
        <strain evidence="9">SC-2020</strain>
    </source>
</reference>
<organism evidence="9 10">
    <name type="scientific">Populus alba x Populus x berolinensis</name>
    <dbReference type="NCBI Taxonomy" id="444605"/>
    <lineage>
        <taxon>Eukaryota</taxon>
        <taxon>Viridiplantae</taxon>
        <taxon>Streptophyta</taxon>
        <taxon>Embryophyta</taxon>
        <taxon>Tracheophyta</taxon>
        <taxon>Spermatophyta</taxon>
        <taxon>Magnoliopsida</taxon>
        <taxon>eudicotyledons</taxon>
        <taxon>Gunneridae</taxon>
        <taxon>Pentapetalae</taxon>
        <taxon>rosids</taxon>
        <taxon>fabids</taxon>
        <taxon>Malpighiales</taxon>
        <taxon>Salicaceae</taxon>
        <taxon>Saliceae</taxon>
        <taxon>Populus</taxon>
    </lineage>
</organism>
<dbReference type="AlphaFoldDB" id="A0AAD6W694"/>
<dbReference type="InterPro" id="IPR042178">
    <property type="entry name" value="Serpin_sf_1"/>
</dbReference>
<protein>
    <recommendedName>
        <fullName evidence="8">Serpin domain-containing protein</fullName>
    </recommendedName>
</protein>
<dbReference type="Pfam" id="PF01248">
    <property type="entry name" value="Ribosomal_L7Ae"/>
    <property type="match status" value="1"/>
</dbReference>
<sequence length="701" mass="78569">MLIMPWFFIIFLLGFTFNNPLEASHGKKLPSAVVVGTVYCDTCFQEDFSRNSHFISGANVAVECKDEKSRPSFREEAKTDEHGEFKVHLPLSVSTHVEKIKRCSVELLSSSEPYCAVASTATSSSLRLKSRKEGTHIFSAGFFTFKPEKEPFLCNQKPRRENPREFSSKEASLPPFENPTFPPPLQDPETPVLPPPPKLPPLPQLPPLPPLPGLPLLPPIPANTEKTKTTESLKSTTLPDEKAVHHPNQFGFPTPPLFPPNPLQPPPIIQPPSLFPPILPPNPLQPPPTPSLPLPPIPGLTPTPSLPINRQDFRAASFFSGDRVFGNSISWHHILPGLRCLPRKKKTGKKRARTSGPTLLFFSGVWVDQCYSLNPSFEGIVREVYNAQPEVDFLKKEVSLWAERKTGGLIKEVLPPGSVDNDVALILANAIYFKGAWDQKFDAPRTELGDFHLLNGQIVQEKVVNPLFEKRPKQFGIGGALPPKKDLTRFVKWPHVVRIQRQRRILKQRLKVPPAVNQFTKTLDKNLATQLFKLFLKYRPEDKAAKKERLLKRAQAESEGKTMETKKPIVIKYGLNHVTYLIEQNKAQLVVIAHDVDPIELVVWLPALCRKMEVPYAIVKGKSRLGAIVHKKTASVLCLTSVKNEDKLEFSKVLEAVKANFNDKFDEHRKKWGGGIMGSKSLAKTKAKERVLAKEAAQRMS</sequence>
<dbReference type="PROSITE" id="PS01082">
    <property type="entry name" value="RIBOSOMAL_L7AE"/>
    <property type="match status" value="1"/>
</dbReference>
<dbReference type="InterPro" id="IPR029064">
    <property type="entry name" value="Ribosomal_eL30-like_sf"/>
</dbReference>
<evidence type="ECO:0000256" key="6">
    <source>
        <dbReference type="SAM" id="MobiDB-lite"/>
    </source>
</evidence>
<dbReference type="InterPro" id="IPR004037">
    <property type="entry name" value="Ribosomal_eL8-like_CS"/>
</dbReference>
<dbReference type="InterPro" id="IPR001921">
    <property type="entry name" value="Ribosomal_eL8_euk"/>
</dbReference>
<evidence type="ECO:0000259" key="8">
    <source>
        <dbReference type="SMART" id="SM00093"/>
    </source>
</evidence>